<dbReference type="InterPro" id="IPR036909">
    <property type="entry name" value="Cyt_c-like_dom_sf"/>
</dbReference>
<dbReference type="AlphaFoldDB" id="A0A5J6N1P5"/>
<feature type="chain" id="PRO_5023888497" evidence="5">
    <location>
        <begin position="27"/>
        <end position="107"/>
    </location>
</feature>
<name>A0A5J6N1P5_9PROT</name>
<gene>
    <name evidence="7" type="primary">cycB</name>
    <name evidence="7" type="ORF">FRZ61_28090</name>
</gene>
<evidence type="ECO:0000256" key="2">
    <source>
        <dbReference type="ARBA" id="ARBA00022723"/>
    </source>
</evidence>
<dbReference type="Proteomes" id="UP000325797">
    <property type="component" value="Chromosome"/>
</dbReference>
<keyword evidence="8" id="KW-1185">Reference proteome</keyword>
<evidence type="ECO:0000313" key="7">
    <source>
        <dbReference type="EMBL" id="QEX22875.1"/>
    </source>
</evidence>
<dbReference type="SUPFAM" id="SSF46626">
    <property type="entry name" value="Cytochrome c"/>
    <property type="match status" value="1"/>
</dbReference>
<evidence type="ECO:0000259" key="6">
    <source>
        <dbReference type="PROSITE" id="PS51007"/>
    </source>
</evidence>
<evidence type="ECO:0000313" key="8">
    <source>
        <dbReference type="Proteomes" id="UP000325797"/>
    </source>
</evidence>
<accession>A0A5J6N1P5</accession>
<keyword evidence="1 4" id="KW-0349">Heme</keyword>
<dbReference type="KEGG" id="hadh:FRZ61_28090"/>
<sequence>MIGSRGRLWIAAGAFMAATAPAAAQAADAVNGLQLSRQWCSSCHLVEAGGTARDSAPSFPGISNDPATTPQRLRAWLAAPHPPMPGLDIAKAQEDDIVAYLMSLKSQ</sequence>
<dbReference type="GO" id="GO:0009055">
    <property type="term" value="F:electron transfer activity"/>
    <property type="evidence" value="ECO:0007669"/>
    <property type="project" value="InterPro"/>
</dbReference>
<evidence type="ECO:0000256" key="3">
    <source>
        <dbReference type="ARBA" id="ARBA00023004"/>
    </source>
</evidence>
<evidence type="ECO:0000256" key="5">
    <source>
        <dbReference type="SAM" id="SignalP"/>
    </source>
</evidence>
<evidence type="ECO:0000256" key="4">
    <source>
        <dbReference type="PROSITE-ProRule" id="PRU00433"/>
    </source>
</evidence>
<evidence type="ECO:0000256" key="1">
    <source>
        <dbReference type="ARBA" id="ARBA00022617"/>
    </source>
</evidence>
<feature type="signal peptide" evidence="5">
    <location>
        <begin position="1"/>
        <end position="26"/>
    </location>
</feature>
<protein>
    <submittedName>
        <fullName evidence="7">Cytochrome c-552</fullName>
    </submittedName>
</protein>
<dbReference type="Gene3D" id="1.10.760.10">
    <property type="entry name" value="Cytochrome c-like domain"/>
    <property type="match status" value="1"/>
</dbReference>
<dbReference type="EMBL" id="CP042582">
    <property type="protein sequence ID" value="QEX22875.1"/>
    <property type="molecule type" value="Genomic_DNA"/>
</dbReference>
<keyword evidence="3 4" id="KW-0408">Iron</keyword>
<dbReference type="PROSITE" id="PS51007">
    <property type="entry name" value="CYTC"/>
    <property type="match status" value="1"/>
</dbReference>
<feature type="domain" description="Cytochrome c" evidence="6">
    <location>
        <begin position="27"/>
        <end position="105"/>
    </location>
</feature>
<proteinExistence type="predicted"/>
<keyword evidence="2 4" id="KW-0479">Metal-binding</keyword>
<dbReference type="GO" id="GO:0046872">
    <property type="term" value="F:metal ion binding"/>
    <property type="evidence" value="ECO:0007669"/>
    <property type="project" value="UniProtKB-KW"/>
</dbReference>
<dbReference type="GO" id="GO:0020037">
    <property type="term" value="F:heme binding"/>
    <property type="evidence" value="ECO:0007669"/>
    <property type="project" value="InterPro"/>
</dbReference>
<organism evidence="7 8">
    <name type="scientific">Hypericibacter adhaerens</name>
    <dbReference type="NCBI Taxonomy" id="2602016"/>
    <lineage>
        <taxon>Bacteria</taxon>
        <taxon>Pseudomonadati</taxon>
        <taxon>Pseudomonadota</taxon>
        <taxon>Alphaproteobacteria</taxon>
        <taxon>Rhodospirillales</taxon>
        <taxon>Dongiaceae</taxon>
        <taxon>Hypericibacter</taxon>
    </lineage>
</organism>
<reference evidence="7 8" key="1">
    <citation type="submission" date="2019-08" db="EMBL/GenBank/DDBJ databases">
        <title>Hyperibacter terrae gen. nov., sp. nov. and Hyperibacter viscosus sp. nov., two new members in the family Rhodospirillaceae isolated from the rhizosphere of Hypericum perforatum.</title>
        <authorList>
            <person name="Noviana Z."/>
        </authorList>
    </citation>
    <scope>NUCLEOTIDE SEQUENCE [LARGE SCALE GENOMIC DNA]</scope>
    <source>
        <strain evidence="7 8">R5959</strain>
    </source>
</reference>
<keyword evidence="5" id="KW-0732">Signal</keyword>
<dbReference type="InterPro" id="IPR009056">
    <property type="entry name" value="Cyt_c-like_dom"/>
</dbReference>